<dbReference type="CDD" id="cd02215">
    <property type="entry name" value="cupin_QDO_N_C"/>
    <property type="match status" value="1"/>
</dbReference>
<comment type="caution">
    <text evidence="2">The sequence shown here is derived from an EMBL/GenBank/DDBJ whole genome shotgun (WGS) entry which is preliminary data.</text>
</comment>
<accession>A0AA38RJ40</accession>
<evidence type="ECO:0000259" key="1">
    <source>
        <dbReference type="Pfam" id="PF07883"/>
    </source>
</evidence>
<protein>
    <submittedName>
        <fullName evidence="2">Cupin domain-containing protein</fullName>
    </submittedName>
</protein>
<evidence type="ECO:0000313" key="2">
    <source>
        <dbReference type="EMBL" id="KAJ9131776.1"/>
    </source>
</evidence>
<dbReference type="AlphaFoldDB" id="A0AA38RJ40"/>
<dbReference type="Gene3D" id="2.60.120.10">
    <property type="entry name" value="Jelly Rolls"/>
    <property type="match status" value="2"/>
</dbReference>
<sequence length="353" mass="38733">MSIPVLTTPRAARTNYIIDQLEGERISIPGSKGTFRIFASSKQTNGGIAVFQSGAVLSDAPGFHWHAEAHDVFYVIKGYLKLWNGDKCRIMGAGDFAYIPPKVIHNPELLGPHTETLGLIAPGDWVDFFRYVGEKYNGNIVPEFDNRDLRAILIPKVMAATEEFDVNFVPDYKPPELGEWLDTENTLPGPLEPYFLRANTGPRWLLGGVMSRPFINASQCSEKFAISSIEGSSAYSTPSPLSRWLTFPTVDHCFVVSEGLLKVKLNAQDAWSTVREGQALTIAAGQAFTLAFGSRYVRAISFTNGRGIEELIQTAGSSFAGFVLPEEPVPWEEARFQQAASKLGLQVGGNVVN</sequence>
<dbReference type="PANTHER" id="PTHR36440">
    <property type="entry name" value="PUTATIVE (AFU_ORTHOLOGUE AFUA_8G07350)-RELATED"/>
    <property type="match status" value="1"/>
</dbReference>
<evidence type="ECO:0000313" key="3">
    <source>
        <dbReference type="Proteomes" id="UP001174694"/>
    </source>
</evidence>
<dbReference type="InterPro" id="IPR011051">
    <property type="entry name" value="RmlC_Cupin_sf"/>
</dbReference>
<dbReference type="SUPFAM" id="SSF51182">
    <property type="entry name" value="RmlC-like cupins"/>
    <property type="match status" value="1"/>
</dbReference>
<dbReference type="EMBL" id="JANBVO010000063">
    <property type="protein sequence ID" value="KAJ9131776.1"/>
    <property type="molecule type" value="Genomic_DNA"/>
</dbReference>
<dbReference type="Pfam" id="PF07883">
    <property type="entry name" value="Cupin_2"/>
    <property type="match status" value="1"/>
</dbReference>
<proteinExistence type="predicted"/>
<name>A0AA38RJ40_9PEZI</name>
<keyword evidence="3" id="KW-1185">Reference proteome</keyword>
<dbReference type="Proteomes" id="UP001174694">
    <property type="component" value="Unassembled WGS sequence"/>
</dbReference>
<gene>
    <name evidence="2" type="ORF">NKR23_g11535</name>
</gene>
<dbReference type="PANTHER" id="PTHR36440:SF1">
    <property type="entry name" value="PUTATIVE (AFU_ORTHOLOGUE AFUA_8G07350)-RELATED"/>
    <property type="match status" value="1"/>
</dbReference>
<feature type="domain" description="Cupin type-2" evidence="1">
    <location>
        <begin position="61"/>
        <end position="109"/>
    </location>
</feature>
<dbReference type="InterPro" id="IPR014710">
    <property type="entry name" value="RmlC-like_jellyroll"/>
</dbReference>
<organism evidence="2 3">
    <name type="scientific">Pleurostoma richardsiae</name>
    <dbReference type="NCBI Taxonomy" id="41990"/>
    <lineage>
        <taxon>Eukaryota</taxon>
        <taxon>Fungi</taxon>
        <taxon>Dikarya</taxon>
        <taxon>Ascomycota</taxon>
        <taxon>Pezizomycotina</taxon>
        <taxon>Sordariomycetes</taxon>
        <taxon>Sordariomycetidae</taxon>
        <taxon>Calosphaeriales</taxon>
        <taxon>Pleurostomataceae</taxon>
        <taxon>Pleurostoma</taxon>
    </lineage>
</organism>
<dbReference type="InterPro" id="IPR013096">
    <property type="entry name" value="Cupin_2"/>
</dbReference>
<reference evidence="2" key="1">
    <citation type="submission" date="2022-07" db="EMBL/GenBank/DDBJ databases">
        <title>Fungi with potential for degradation of polypropylene.</title>
        <authorList>
            <person name="Gostincar C."/>
        </authorList>
    </citation>
    <scope>NUCLEOTIDE SEQUENCE</scope>
    <source>
        <strain evidence="2">EXF-13308</strain>
    </source>
</reference>
<dbReference type="InterPro" id="IPR053146">
    <property type="entry name" value="QDO-like"/>
</dbReference>